<feature type="transmembrane region" description="Helical" evidence="8">
    <location>
        <begin position="6"/>
        <end position="23"/>
    </location>
</feature>
<dbReference type="Proteomes" id="UP000187203">
    <property type="component" value="Unassembled WGS sequence"/>
</dbReference>
<evidence type="ECO:0000256" key="7">
    <source>
        <dbReference type="ARBA" id="ARBA00023033"/>
    </source>
</evidence>
<dbReference type="EMBL" id="AWUE01016597">
    <property type="protein sequence ID" value="OMO90115.1"/>
    <property type="molecule type" value="Genomic_DNA"/>
</dbReference>
<dbReference type="InterPro" id="IPR036396">
    <property type="entry name" value="Cyt_P450_sf"/>
</dbReference>
<protein>
    <submittedName>
        <fullName evidence="9">Cytochrome P450</fullName>
    </submittedName>
</protein>
<comment type="similarity">
    <text evidence="2">Belongs to the cytochrome P450 family.</text>
</comment>
<evidence type="ECO:0000313" key="10">
    <source>
        <dbReference type="Proteomes" id="UP000187203"/>
    </source>
</evidence>
<dbReference type="OrthoDB" id="989221at2759"/>
<keyword evidence="8" id="KW-1133">Transmembrane helix</keyword>
<dbReference type="AlphaFoldDB" id="A0A1R3J5J2"/>
<accession>A0A1R3J5J2</accession>
<gene>
    <name evidence="9" type="ORF">COLO4_19363</name>
</gene>
<dbReference type="STRING" id="93759.A0A1R3J5J2"/>
<evidence type="ECO:0000256" key="6">
    <source>
        <dbReference type="ARBA" id="ARBA00023004"/>
    </source>
</evidence>
<dbReference type="GO" id="GO:0020037">
    <property type="term" value="F:heme binding"/>
    <property type="evidence" value="ECO:0007669"/>
    <property type="project" value="InterPro"/>
</dbReference>
<name>A0A1R3J5J2_9ROSI</name>
<keyword evidence="8" id="KW-0472">Membrane</keyword>
<keyword evidence="7" id="KW-0503">Monooxygenase</keyword>
<keyword evidence="8" id="KW-0812">Transmembrane</keyword>
<dbReference type="InterPro" id="IPR001128">
    <property type="entry name" value="Cyt_P450"/>
</dbReference>
<sequence length="241" mass="27190">MDFLSTEIIIFLFPFLLALFLLLKKSNKEANQVLPSPPRLPILGNLHQLGSLPHSSLCQLSRKHGPLMLLHLGRKPVIVVSSADAAREILKVNDLACCSRPRKASTVKIYSFTGSVAFKTAFGKCFRRSNFNSDKLYELIHETQIVLGKSSAEEYFPGVGWILDRINGHNQRLERVFHALDTFFEEVIDDHLKPGRSTTKQHDDIVDVMLGIMKEQTEDGHAWLTKNHIKAVLLFVDESDA</sequence>
<dbReference type="GO" id="GO:0005506">
    <property type="term" value="F:iron ion binding"/>
    <property type="evidence" value="ECO:0007669"/>
    <property type="project" value="InterPro"/>
</dbReference>
<dbReference type="Pfam" id="PF00067">
    <property type="entry name" value="p450"/>
    <property type="match status" value="2"/>
</dbReference>
<evidence type="ECO:0000256" key="1">
    <source>
        <dbReference type="ARBA" id="ARBA00001971"/>
    </source>
</evidence>
<organism evidence="9 10">
    <name type="scientific">Corchorus olitorius</name>
    <dbReference type="NCBI Taxonomy" id="93759"/>
    <lineage>
        <taxon>Eukaryota</taxon>
        <taxon>Viridiplantae</taxon>
        <taxon>Streptophyta</taxon>
        <taxon>Embryophyta</taxon>
        <taxon>Tracheophyta</taxon>
        <taxon>Spermatophyta</taxon>
        <taxon>Magnoliopsida</taxon>
        <taxon>eudicotyledons</taxon>
        <taxon>Gunneridae</taxon>
        <taxon>Pentapetalae</taxon>
        <taxon>rosids</taxon>
        <taxon>malvids</taxon>
        <taxon>Malvales</taxon>
        <taxon>Malvaceae</taxon>
        <taxon>Grewioideae</taxon>
        <taxon>Apeibeae</taxon>
        <taxon>Corchorus</taxon>
    </lineage>
</organism>
<comment type="caution">
    <text evidence="9">The sequence shown here is derived from an EMBL/GenBank/DDBJ whole genome shotgun (WGS) entry which is preliminary data.</text>
</comment>
<evidence type="ECO:0000256" key="4">
    <source>
        <dbReference type="ARBA" id="ARBA00022723"/>
    </source>
</evidence>
<reference evidence="10" key="1">
    <citation type="submission" date="2013-09" db="EMBL/GenBank/DDBJ databases">
        <title>Corchorus olitorius genome sequencing.</title>
        <authorList>
            <person name="Alam M."/>
            <person name="Haque M.S."/>
            <person name="Islam M.S."/>
            <person name="Emdad E.M."/>
            <person name="Islam M.M."/>
            <person name="Ahmed B."/>
            <person name="Halim A."/>
            <person name="Hossen Q.M.M."/>
            <person name="Hossain M.Z."/>
            <person name="Ahmed R."/>
            <person name="Khan M.M."/>
            <person name="Islam R."/>
            <person name="Rashid M.M."/>
            <person name="Khan S.A."/>
            <person name="Rahman M.S."/>
            <person name="Alam M."/>
            <person name="Yahiya A.S."/>
            <person name="Khan M.S."/>
            <person name="Azam M.S."/>
            <person name="Haque T."/>
            <person name="Lashkar M.Z.H."/>
            <person name="Akhand A.I."/>
            <person name="Morshed G."/>
            <person name="Roy S."/>
            <person name="Uddin K.S."/>
            <person name="Rabeya T."/>
            <person name="Hossain A.S."/>
            <person name="Chowdhury A."/>
            <person name="Snigdha A.R."/>
            <person name="Mortoza M.S."/>
            <person name="Matin S.A."/>
            <person name="Hoque S.M.E."/>
            <person name="Islam M.K."/>
            <person name="Roy D.K."/>
            <person name="Haider R."/>
            <person name="Moosa M.M."/>
            <person name="Elias S.M."/>
            <person name="Hasan A.M."/>
            <person name="Jahan S."/>
            <person name="Shafiuddin M."/>
            <person name="Mahmood N."/>
            <person name="Shommy N.S."/>
        </authorList>
    </citation>
    <scope>NUCLEOTIDE SEQUENCE [LARGE SCALE GENOMIC DNA]</scope>
    <source>
        <strain evidence="10">cv. O-4</strain>
    </source>
</reference>
<dbReference type="GO" id="GO:0016705">
    <property type="term" value="F:oxidoreductase activity, acting on paired donors, with incorporation or reduction of molecular oxygen"/>
    <property type="evidence" value="ECO:0007669"/>
    <property type="project" value="InterPro"/>
</dbReference>
<keyword evidence="4" id="KW-0479">Metal-binding</keyword>
<evidence type="ECO:0000256" key="8">
    <source>
        <dbReference type="SAM" id="Phobius"/>
    </source>
</evidence>
<keyword evidence="10" id="KW-1185">Reference proteome</keyword>
<keyword evidence="6" id="KW-0408">Iron</keyword>
<evidence type="ECO:0000256" key="2">
    <source>
        <dbReference type="ARBA" id="ARBA00010617"/>
    </source>
</evidence>
<keyword evidence="5" id="KW-0560">Oxidoreductase</keyword>
<dbReference type="PANTHER" id="PTHR47955:SF19">
    <property type="entry name" value="CYTOCHROME P450 71A9-LIKE ISOFORM X1"/>
    <property type="match status" value="1"/>
</dbReference>
<dbReference type="GO" id="GO:0004497">
    <property type="term" value="F:monooxygenase activity"/>
    <property type="evidence" value="ECO:0007669"/>
    <property type="project" value="UniProtKB-KW"/>
</dbReference>
<proteinExistence type="inferred from homology"/>
<evidence type="ECO:0000313" key="9">
    <source>
        <dbReference type="EMBL" id="OMO90115.1"/>
    </source>
</evidence>
<dbReference type="Gene3D" id="1.10.630.10">
    <property type="entry name" value="Cytochrome P450"/>
    <property type="match status" value="2"/>
</dbReference>
<evidence type="ECO:0000256" key="5">
    <source>
        <dbReference type="ARBA" id="ARBA00023002"/>
    </source>
</evidence>
<comment type="cofactor">
    <cofactor evidence="1">
        <name>heme</name>
        <dbReference type="ChEBI" id="CHEBI:30413"/>
    </cofactor>
</comment>
<dbReference type="SUPFAM" id="SSF48264">
    <property type="entry name" value="Cytochrome P450"/>
    <property type="match status" value="1"/>
</dbReference>
<evidence type="ECO:0000256" key="3">
    <source>
        <dbReference type="ARBA" id="ARBA00022617"/>
    </source>
</evidence>
<dbReference type="PANTHER" id="PTHR47955">
    <property type="entry name" value="CYTOCHROME P450 FAMILY 71 PROTEIN"/>
    <property type="match status" value="1"/>
</dbReference>
<keyword evidence="3" id="KW-0349">Heme</keyword>